<organism evidence="3 4">
    <name type="scientific">Lysobacter enzymogenes</name>
    <dbReference type="NCBI Taxonomy" id="69"/>
    <lineage>
        <taxon>Bacteria</taxon>
        <taxon>Pseudomonadati</taxon>
        <taxon>Pseudomonadota</taxon>
        <taxon>Gammaproteobacteria</taxon>
        <taxon>Lysobacterales</taxon>
        <taxon>Lysobacteraceae</taxon>
        <taxon>Lysobacter</taxon>
    </lineage>
</organism>
<dbReference type="Pfam" id="PF13391">
    <property type="entry name" value="HNH_2"/>
    <property type="match status" value="1"/>
</dbReference>
<dbReference type="InterPro" id="IPR058712">
    <property type="entry name" value="SRA_ScoMcrA"/>
</dbReference>
<reference evidence="3 4" key="1">
    <citation type="journal article" date="2017" name="DNA Res.">
        <title>Complete genome sequence and expression profile of the commercial lytic enzyme producer Lysobacter enzymogenes M497-1.</title>
        <authorList>
            <person name="Takami H."/>
            <person name="Toyoda A."/>
            <person name="Uchiyama I."/>
            <person name="Itoh T."/>
            <person name="Takaki Y."/>
            <person name="Arai W."/>
            <person name="Nishi S."/>
            <person name="Kawai M."/>
            <person name="Shinya K."/>
            <person name="Ikeda H."/>
        </authorList>
    </citation>
    <scope>NUCLEOTIDE SEQUENCE [LARGE SCALE GENOMIC DNA]</scope>
    <source>
        <strain evidence="3 4">M497-1</strain>
    </source>
</reference>
<evidence type="ECO:0000259" key="2">
    <source>
        <dbReference type="Pfam" id="PF26348"/>
    </source>
</evidence>
<gene>
    <name evidence="3" type="ORF">LEN_0517</name>
</gene>
<sequence>MTTLPFEVGALYNRSKQIHDVFGGQRQGGISTPKNAPYVIAFTGEAGHSHGYTDDWDEEEEDVFHYFGEGQSGDMRYIGGNRAIENHVADGKRLLLFQMMGRGKPCRYRGEFVKLDSYIKPNVAATRGPARNAIVFRLRPIKEGTFVTGKASANPQTADQPLGDTVIKRIIETRKSQKLFRRRLLGVEKQCRLTGIQDLRFLRASHIKPWAACVTGSERTDGNNGLLLAPQVDHLFDRGWITFEDKGTLIVTAHLPADVKKRLGVDLRHGKSCGAFNQQQALYLEHHRAHVFEHKFKIDTDPVEELLDCLLAP</sequence>
<protein>
    <recommendedName>
        <fullName evidence="5">HNH endonuclease</fullName>
    </recommendedName>
</protein>
<dbReference type="EMBL" id="AP014940">
    <property type="protein sequence ID" value="BAV96004.1"/>
    <property type="molecule type" value="Genomic_DNA"/>
</dbReference>
<name>A0AAU9AEQ8_LYSEN</name>
<feature type="domain" description="HNH nuclease" evidence="1">
    <location>
        <begin position="191"/>
        <end position="244"/>
    </location>
</feature>
<dbReference type="Pfam" id="PF26348">
    <property type="entry name" value="SRA_ScoMcrA"/>
    <property type="match status" value="1"/>
</dbReference>
<dbReference type="KEGG" id="lem:LEN_0517"/>
<accession>A0AAU9AEQ8</accession>
<dbReference type="Proteomes" id="UP000218824">
    <property type="component" value="Chromosome"/>
</dbReference>
<feature type="domain" description="ScoMcrA-like SRA" evidence="2">
    <location>
        <begin position="8"/>
        <end position="142"/>
    </location>
</feature>
<dbReference type="InterPro" id="IPR003615">
    <property type="entry name" value="HNH_nuc"/>
</dbReference>
<dbReference type="AlphaFoldDB" id="A0AAU9AEQ8"/>
<evidence type="ECO:0000259" key="1">
    <source>
        <dbReference type="Pfam" id="PF13391"/>
    </source>
</evidence>
<evidence type="ECO:0008006" key="5">
    <source>
        <dbReference type="Google" id="ProtNLM"/>
    </source>
</evidence>
<evidence type="ECO:0000313" key="3">
    <source>
        <dbReference type="EMBL" id="BAV96004.1"/>
    </source>
</evidence>
<proteinExistence type="predicted"/>
<dbReference type="GeneID" id="83062423"/>
<dbReference type="RefSeq" id="WP_096376524.1">
    <property type="nucleotide sequence ID" value="NZ_AP014940.1"/>
</dbReference>
<evidence type="ECO:0000313" key="4">
    <source>
        <dbReference type="Proteomes" id="UP000218824"/>
    </source>
</evidence>